<sequence length="97" mass="10649">MTKTVIRLNKTALLHAAIDNNLKKNTEIAEKIGVSATQLYRAQLPVDHPNYASPGTGFISGVLNAFDGPFERFFFLDDVLRGRNNNSDEGGEQDAIV</sequence>
<dbReference type="EMBL" id="OBEK01000003">
    <property type="protein sequence ID" value="SNZ14531.1"/>
    <property type="molecule type" value="Genomic_DNA"/>
</dbReference>
<dbReference type="OrthoDB" id="2679690at2"/>
<reference evidence="2" key="1">
    <citation type="submission" date="2017-09" db="EMBL/GenBank/DDBJ databases">
        <authorList>
            <person name="Varghese N."/>
            <person name="Submissions S."/>
        </authorList>
    </citation>
    <scope>NUCLEOTIDE SEQUENCE [LARGE SCALE GENOMIC DNA]</scope>
    <source>
        <strain evidence="2">CGMCC 1.8913</strain>
    </source>
</reference>
<keyword evidence="2" id="KW-1185">Reference proteome</keyword>
<dbReference type="Proteomes" id="UP000219356">
    <property type="component" value="Unassembled WGS sequence"/>
</dbReference>
<evidence type="ECO:0000313" key="1">
    <source>
        <dbReference type="EMBL" id="SNZ14531.1"/>
    </source>
</evidence>
<organism evidence="1 2">
    <name type="scientific">Terribacillus aidingensis</name>
    <dbReference type="NCBI Taxonomy" id="586416"/>
    <lineage>
        <taxon>Bacteria</taxon>
        <taxon>Bacillati</taxon>
        <taxon>Bacillota</taxon>
        <taxon>Bacilli</taxon>
        <taxon>Bacillales</taxon>
        <taxon>Bacillaceae</taxon>
        <taxon>Terribacillus</taxon>
    </lineage>
</organism>
<protein>
    <submittedName>
        <fullName evidence="1">Uncharacterized protein</fullName>
    </submittedName>
</protein>
<accession>A0A285P3T6</accession>
<dbReference type="RefSeq" id="WP_097042513.1">
    <property type="nucleotide sequence ID" value="NZ_OBEK01000003.1"/>
</dbReference>
<name>A0A285P3T6_9BACI</name>
<gene>
    <name evidence="1" type="ORF">SAMN05421503_2453</name>
</gene>
<dbReference type="AlphaFoldDB" id="A0A285P3T6"/>
<proteinExistence type="predicted"/>
<evidence type="ECO:0000313" key="2">
    <source>
        <dbReference type="Proteomes" id="UP000219356"/>
    </source>
</evidence>